<feature type="active site" description="Proton acceptor" evidence="3">
    <location>
        <position position="361"/>
    </location>
</feature>
<evidence type="ECO:0000256" key="1">
    <source>
        <dbReference type="ARBA" id="ARBA00010088"/>
    </source>
</evidence>
<protein>
    <recommendedName>
        <fullName evidence="4">Epoxide hydrolase N-terminal domain-containing protein</fullName>
    </recommendedName>
</protein>
<evidence type="ECO:0000313" key="8">
    <source>
        <dbReference type="Proteomes" id="UP000276864"/>
    </source>
</evidence>
<comment type="caution">
    <text evidence="6">The sequence shown here is derived from an EMBL/GenBank/DDBJ whole genome shotgun (WGS) entry which is preliminary data.</text>
</comment>
<comment type="similarity">
    <text evidence="1">Belongs to the peptidase S33 family.</text>
</comment>
<dbReference type="EMBL" id="QWIM01003454">
    <property type="protein sequence ID" value="RMY00678.1"/>
    <property type="molecule type" value="Genomic_DNA"/>
</dbReference>
<dbReference type="InterPro" id="IPR029058">
    <property type="entry name" value="AB_hydrolase_fold"/>
</dbReference>
<dbReference type="GO" id="GO:0004301">
    <property type="term" value="F:epoxide hydrolase activity"/>
    <property type="evidence" value="ECO:0007669"/>
    <property type="project" value="TreeGrafter"/>
</dbReference>
<dbReference type="SUPFAM" id="SSF53474">
    <property type="entry name" value="alpha/beta-Hydrolases"/>
    <property type="match status" value="1"/>
</dbReference>
<dbReference type="InterPro" id="IPR016292">
    <property type="entry name" value="Epoxide_hydrolase"/>
</dbReference>
<feature type="active site" description="Nucleophile" evidence="3">
    <location>
        <position position="174"/>
    </location>
</feature>
<dbReference type="InterPro" id="IPR010497">
    <property type="entry name" value="Epoxide_hydro_N"/>
</dbReference>
<evidence type="ECO:0000313" key="6">
    <source>
        <dbReference type="EMBL" id="RMY00678.1"/>
    </source>
</evidence>
<dbReference type="PIRSF" id="PIRSF001112">
    <property type="entry name" value="Epoxide_hydrolase"/>
    <property type="match status" value="1"/>
</dbReference>
<evidence type="ECO:0000256" key="3">
    <source>
        <dbReference type="PIRSR" id="PIRSR001112-1"/>
    </source>
</evidence>
<dbReference type="Gene3D" id="3.40.50.1820">
    <property type="entry name" value="alpha/beta hydrolase"/>
    <property type="match status" value="1"/>
</dbReference>
<dbReference type="OrthoDB" id="7130006at2759"/>
<feature type="domain" description="Epoxide hydrolase N-terminal" evidence="4">
    <location>
        <begin position="5"/>
        <end position="113"/>
    </location>
</feature>
<dbReference type="Pfam" id="PF06441">
    <property type="entry name" value="EHN"/>
    <property type="match status" value="1"/>
</dbReference>
<dbReference type="AlphaFoldDB" id="A0A3M6YCB0"/>
<proteinExistence type="inferred from homology"/>
<dbReference type="Proteomes" id="UP000271337">
    <property type="component" value="Unassembled WGS sequence"/>
</dbReference>
<dbReference type="PANTHER" id="PTHR21661:SF79">
    <property type="entry name" value="EPOXIDE HYDROLASE"/>
    <property type="match status" value="1"/>
</dbReference>
<accession>A0A3M6YCB0</accession>
<feature type="active site" description="Proton donor" evidence="3">
    <location>
        <position position="303"/>
    </location>
</feature>
<evidence type="ECO:0000313" key="5">
    <source>
        <dbReference type="EMBL" id="RMX86102.1"/>
    </source>
</evidence>
<reference evidence="7 8" key="1">
    <citation type="journal article" date="2018" name="BMC Genomics">
        <title>Genomic evidence for intraspecific hybridization in a clonal and extremely halotolerant yeast.</title>
        <authorList>
            <person name="Gostincar C."/>
            <person name="Stajich J.E."/>
            <person name="Zupancic J."/>
            <person name="Zalar P."/>
            <person name="Gunde-Cimerman N."/>
        </authorList>
    </citation>
    <scope>NUCLEOTIDE SEQUENCE [LARGE SCALE GENOMIC DNA]</scope>
    <source>
        <strain evidence="6 8">EXF-6651</strain>
        <strain evidence="5 7">EXF-6669</strain>
    </source>
</reference>
<dbReference type="EMBL" id="QWIL01003553">
    <property type="protein sequence ID" value="RMX86102.1"/>
    <property type="molecule type" value="Genomic_DNA"/>
</dbReference>
<dbReference type="Proteomes" id="UP000276864">
    <property type="component" value="Unassembled WGS sequence"/>
</dbReference>
<dbReference type="PANTHER" id="PTHR21661">
    <property type="entry name" value="EPOXIDE HYDROLASE 1-RELATED"/>
    <property type="match status" value="1"/>
</dbReference>
<organism evidence="6 8">
    <name type="scientific">Hortaea werneckii</name>
    <name type="common">Black yeast</name>
    <name type="synonym">Cladosporium werneckii</name>
    <dbReference type="NCBI Taxonomy" id="91943"/>
    <lineage>
        <taxon>Eukaryota</taxon>
        <taxon>Fungi</taxon>
        <taxon>Dikarya</taxon>
        <taxon>Ascomycota</taxon>
        <taxon>Pezizomycotina</taxon>
        <taxon>Dothideomycetes</taxon>
        <taxon>Dothideomycetidae</taxon>
        <taxon>Mycosphaerellales</taxon>
        <taxon>Teratosphaeriaceae</taxon>
        <taxon>Hortaea</taxon>
    </lineage>
</organism>
<evidence type="ECO:0000259" key="4">
    <source>
        <dbReference type="Pfam" id="PF06441"/>
    </source>
</evidence>
<evidence type="ECO:0000313" key="7">
    <source>
        <dbReference type="Proteomes" id="UP000271337"/>
    </source>
</evidence>
<dbReference type="GO" id="GO:0097176">
    <property type="term" value="P:epoxide metabolic process"/>
    <property type="evidence" value="ECO:0007669"/>
    <property type="project" value="TreeGrafter"/>
</dbReference>
<name>A0A3M6YCB0_HORWE</name>
<gene>
    <name evidence="6" type="ORF">D0866_15898</name>
    <name evidence="5" type="ORF">D0867_15806</name>
</gene>
<keyword evidence="2" id="KW-0378">Hydrolase</keyword>
<evidence type="ECO:0000256" key="2">
    <source>
        <dbReference type="ARBA" id="ARBA00022801"/>
    </source>
</evidence>
<sequence length="426" mass="49547">MTDAIKPFKVDIPDEEVKRLHRKLKDTRLPPKEIVPNAGDRYGPSYTWAKNLYEAWVNDFDWYEHQTQINTAPHFIYTHPEGINIHFLHAKSKREDAIPLLMVHGWPGSFFEFNKVWGPLSNPKDDSAPVFHVVVPSLPDWPPMANWTLQDSAKVFDDLMKLLGYEKYMFQGGDWAHWVGRELGSKYTESCQLIHFNFAPSRLPDLSRRGRREVTSREAEVRRRVDDWLENHMGYAIEMRTRPHTIGFAFNDNPMGILMWIGEKYNEAAGPESQKQRYWTQHILATASLYYFTDCIMPSMLCYYDNVRHEDFADFAMEPHNRITVPFGYTSFFWDTEPSSKRAVELTGNLVFYKERDEGGHYAAAEDPEGIIEDVRQLAAVHWPSSRWIFCQCQVPAVMKFGSLGIALCSYVRSGESEVRRLFKKA</sequence>